<sequence>MDHHFDRIEQFITDVTLCVETSRDLCERICQDFRPLLNQPWPPKAKPAKSGAPLAGDGDAGNHGDAASLEEAETLAEVERALVKAQRARQLQKRLNPLEELRQEEGTMAPDADQTTGGNAPSEPTGQVIDGQEFAVISQSSLKKLFADVKPRILEKSGANSTPKLRPGTAQARAAYSAKVPRPKPLAKSHFKTTSSEIGRNVTAKPVANSVGNKAMKPKTVGAQNARESTATRNFSKGKGPNTAVNGTKKSNSAGGKNVLNTDKGTAGSQKNGKTMLDKKQNTSAIREKRNGDLPDAGNKGSQKSVGVPKQPSEIAYEHKHLVDRMGNVVQKTAGLRLSEVSSATPSSSETGDCGKSVQEDNPRLFMLKRDGRNLKVPGKLKKLQSDISKLRQRLSSKMESEEQSLPSQHFRQRLESKFQQSSTSLPSRDIQGRIMELTTECNHLIHVAKSALNDFPKHGKASWDSRYRLHVLTKALRTKLDALKGEVENVAEAEALELSFGNENPGLPHVSQPYSSDCCMQENVSYQPSTTFFLPVQHRDLQGCMEYLDPTGQHGHRNYEYSQLRELQRLATLQHDVQRLSLQIQAEKLIGQEILPMMENLDSSDSSCTALYRSLYGLLCHGGQLFPAVVADSVGSASLMETT</sequence>
<evidence type="ECO:0000313" key="2">
    <source>
        <dbReference type="EnsemblMetazoa" id="XP_038066761.1"/>
    </source>
</evidence>
<keyword evidence="3" id="KW-1185">Reference proteome</keyword>
<feature type="compositionally biased region" description="Polar residues" evidence="1">
    <location>
        <begin position="113"/>
        <end position="125"/>
    </location>
</feature>
<dbReference type="PANTHER" id="PTHR14870">
    <property type="entry name" value="TUBULIN EPSILON AND DELTA COMPLEX PROTEIN 2"/>
    <property type="match status" value="1"/>
</dbReference>
<evidence type="ECO:0000256" key="1">
    <source>
        <dbReference type="SAM" id="MobiDB-lite"/>
    </source>
</evidence>
<feature type="compositionally biased region" description="Basic and acidic residues" evidence="1">
    <location>
        <begin position="276"/>
        <end position="293"/>
    </location>
</feature>
<reference evidence="2" key="1">
    <citation type="submission" date="2022-11" db="UniProtKB">
        <authorList>
            <consortium name="EnsemblMetazoa"/>
        </authorList>
    </citation>
    <scope>IDENTIFICATION</scope>
</reference>
<feature type="compositionally biased region" description="Low complexity" evidence="1">
    <location>
        <begin position="48"/>
        <end position="65"/>
    </location>
</feature>
<feature type="compositionally biased region" description="Low complexity" evidence="1">
    <location>
        <begin position="340"/>
        <end position="351"/>
    </location>
</feature>
<dbReference type="InterPro" id="IPR031518">
    <property type="entry name" value="DUF4693"/>
</dbReference>
<feature type="compositionally biased region" description="Polar residues" evidence="1">
    <location>
        <begin position="394"/>
        <end position="410"/>
    </location>
</feature>
<dbReference type="PANTHER" id="PTHR14870:SF1">
    <property type="entry name" value="TUBULIN EPSILON AND DELTA COMPLEX PROTEIN 2"/>
    <property type="match status" value="1"/>
</dbReference>
<dbReference type="GeneID" id="119736823"/>
<feature type="region of interest" description="Disordered" evidence="1">
    <location>
        <begin position="174"/>
        <end position="195"/>
    </location>
</feature>
<feature type="region of interest" description="Disordered" evidence="1">
    <location>
        <begin position="37"/>
        <end position="65"/>
    </location>
</feature>
<organism evidence="2 3">
    <name type="scientific">Patiria miniata</name>
    <name type="common">Bat star</name>
    <name type="synonym">Asterina miniata</name>
    <dbReference type="NCBI Taxonomy" id="46514"/>
    <lineage>
        <taxon>Eukaryota</taxon>
        <taxon>Metazoa</taxon>
        <taxon>Echinodermata</taxon>
        <taxon>Eleutherozoa</taxon>
        <taxon>Asterozoa</taxon>
        <taxon>Asteroidea</taxon>
        <taxon>Valvatacea</taxon>
        <taxon>Valvatida</taxon>
        <taxon>Asterinidae</taxon>
        <taxon>Patiria</taxon>
    </lineage>
</organism>
<feature type="region of interest" description="Disordered" evidence="1">
    <location>
        <begin position="393"/>
        <end position="428"/>
    </location>
</feature>
<dbReference type="Proteomes" id="UP000887568">
    <property type="component" value="Unplaced"/>
</dbReference>
<feature type="compositionally biased region" description="Basic and acidic residues" evidence="1">
    <location>
        <begin position="96"/>
        <end position="105"/>
    </location>
</feature>
<feature type="compositionally biased region" description="Basic residues" evidence="1">
    <location>
        <begin position="181"/>
        <end position="191"/>
    </location>
</feature>
<dbReference type="Pfam" id="PF15764">
    <property type="entry name" value="DUF4693"/>
    <property type="match status" value="1"/>
</dbReference>
<feature type="compositionally biased region" description="Polar residues" evidence="1">
    <location>
        <begin position="243"/>
        <end position="273"/>
    </location>
</feature>
<proteinExistence type="predicted"/>
<feature type="compositionally biased region" description="Polar residues" evidence="1">
    <location>
        <begin position="222"/>
        <end position="235"/>
    </location>
</feature>
<dbReference type="EnsemblMetazoa" id="XM_038210833.1">
    <property type="protein sequence ID" value="XP_038066761.1"/>
    <property type="gene ID" value="LOC119736823"/>
</dbReference>
<protein>
    <submittedName>
        <fullName evidence="2">Uncharacterized protein</fullName>
    </submittedName>
</protein>
<feature type="region of interest" description="Disordered" evidence="1">
    <location>
        <begin position="340"/>
        <end position="359"/>
    </location>
</feature>
<feature type="region of interest" description="Disordered" evidence="1">
    <location>
        <begin position="94"/>
        <end position="127"/>
    </location>
</feature>
<evidence type="ECO:0000313" key="3">
    <source>
        <dbReference type="Proteomes" id="UP000887568"/>
    </source>
</evidence>
<dbReference type="RefSeq" id="XP_038066761.1">
    <property type="nucleotide sequence ID" value="XM_038210833.1"/>
</dbReference>
<name>A0A914ATW2_PATMI</name>
<accession>A0A914ATW2</accession>
<feature type="region of interest" description="Disordered" evidence="1">
    <location>
        <begin position="216"/>
        <end position="311"/>
    </location>
</feature>
<dbReference type="AlphaFoldDB" id="A0A914ATW2"/>
<feature type="compositionally biased region" description="Polar residues" evidence="1">
    <location>
        <begin position="418"/>
        <end position="427"/>
    </location>
</feature>
<dbReference type="OrthoDB" id="9939072at2759"/>